<evidence type="ECO:0000313" key="7">
    <source>
        <dbReference type="EMBL" id="RSM74808.1"/>
    </source>
</evidence>
<dbReference type="Pfam" id="PF00877">
    <property type="entry name" value="NLPC_P60"/>
    <property type="match status" value="1"/>
</dbReference>
<name>A0A428YXB3_KIBAR</name>
<dbReference type="SUPFAM" id="SSF54001">
    <property type="entry name" value="Cysteine proteinases"/>
    <property type="match status" value="1"/>
</dbReference>
<evidence type="ECO:0000256" key="5">
    <source>
        <dbReference type="SAM" id="MobiDB-lite"/>
    </source>
</evidence>
<keyword evidence="4" id="KW-0788">Thiol protease</keyword>
<feature type="region of interest" description="Disordered" evidence="5">
    <location>
        <begin position="231"/>
        <end position="250"/>
    </location>
</feature>
<dbReference type="RefSeq" id="WP_148107826.1">
    <property type="nucleotide sequence ID" value="NZ_QHKI01000050.1"/>
</dbReference>
<dbReference type="Gene3D" id="3.90.1720.10">
    <property type="entry name" value="endopeptidase domain like (from Nostoc punctiforme)"/>
    <property type="match status" value="1"/>
</dbReference>
<proteinExistence type="inferred from homology"/>
<sequence length="403" mass="41823">MARYSAEQIYAFAREAGFSPDRAATMTAIAMAESGGNDGAHNPHGENSKGLWQINQAAHPHFASVNLFDPVQNARAAFQVSKGGDDISPWTTTHKGSAAKYLKYKEQAQAAAEAYGDGPNRGMWTGVSGYGDHTSAGDARGGGQGVAPTQSASTGSGSDNVNVQQVATTTTDATAPAEQQAGIQFGSALDDDVAVDVNGVQSLTAGSTDPNALAEKQAGLQFGVPLDDDALQSTQQPQQGTTAQATNQTMGQQALPTGDGTKLQTFLNSAVAQTGDKYVFGHEVNLNDRNPSTFDCSELVEWAAAQAGVKVPDGSWLQYRDLAKSGTTMSVEQALKTPGALLFSFSSDPMTGGRPSAAHVAISLGNGKTIEAKGTQYGVGSWEANTKRFQYAGYLPEMGAGIG</sequence>
<evidence type="ECO:0000256" key="3">
    <source>
        <dbReference type="ARBA" id="ARBA00022801"/>
    </source>
</evidence>
<protein>
    <recommendedName>
        <fullName evidence="6">NlpC/P60 domain-containing protein</fullName>
    </recommendedName>
</protein>
<feature type="compositionally biased region" description="Polar residues" evidence="5">
    <location>
        <begin position="147"/>
        <end position="160"/>
    </location>
</feature>
<dbReference type="PANTHER" id="PTHR47359">
    <property type="entry name" value="PEPTIDOGLYCAN DL-ENDOPEPTIDASE CWLO"/>
    <property type="match status" value="1"/>
</dbReference>
<accession>A0A428YXB3</accession>
<evidence type="ECO:0000259" key="6">
    <source>
        <dbReference type="PROSITE" id="PS51935"/>
    </source>
</evidence>
<dbReference type="PROSITE" id="PS51935">
    <property type="entry name" value="NLPC_P60"/>
    <property type="match status" value="1"/>
</dbReference>
<dbReference type="EMBL" id="QHKI01000050">
    <property type="protein sequence ID" value="RSM74808.1"/>
    <property type="molecule type" value="Genomic_DNA"/>
</dbReference>
<dbReference type="GO" id="GO:0006508">
    <property type="term" value="P:proteolysis"/>
    <property type="evidence" value="ECO:0007669"/>
    <property type="project" value="UniProtKB-KW"/>
</dbReference>
<evidence type="ECO:0000313" key="8">
    <source>
        <dbReference type="Proteomes" id="UP000287547"/>
    </source>
</evidence>
<evidence type="ECO:0000256" key="1">
    <source>
        <dbReference type="ARBA" id="ARBA00007074"/>
    </source>
</evidence>
<dbReference type="AlphaFoldDB" id="A0A428YXB3"/>
<dbReference type="InterPro" id="IPR038765">
    <property type="entry name" value="Papain-like_cys_pep_sf"/>
</dbReference>
<dbReference type="PANTHER" id="PTHR47359:SF3">
    <property type="entry name" value="NLP_P60 DOMAIN-CONTAINING PROTEIN-RELATED"/>
    <property type="match status" value="1"/>
</dbReference>
<organism evidence="7 8">
    <name type="scientific">Kibdelosporangium aridum</name>
    <dbReference type="NCBI Taxonomy" id="2030"/>
    <lineage>
        <taxon>Bacteria</taxon>
        <taxon>Bacillati</taxon>
        <taxon>Actinomycetota</taxon>
        <taxon>Actinomycetes</taxon>
        <taxon>Pseudonocardiales</taxon>
        <taxon>Pseudonocardiaceae</taxon>
        <taxon>Kibdelosporangium</taxon>
    </lineage>
</organism>
<feature type="domain" description="NlpC/P60" evidence="6">
    <location>
        <begin position="260"/>
        <end position="403"/>
    </location>
</feature>
<dbReference type="Proteomes" id="UP000287547">
    <property type="component" value="Unassembled WGS sequence"/>
</dbReference>
<dbReference type="Gene3D" id="1.10.530.10">
    <property type="match status" value="1"/>
</dbReference>
<dbReference type="OrthoDB" id="140937at2"/>
<gene>
    <name evidence="7" type="ORF">DMH04_39490</name>
</gene>
<reference evidence="7 8" key="1">
    <citation type="submission" date="2018-05" db="EMBL/GenBank/DDBJ databases">
        <title>Evolution of GPA BGCs.</title>
        <authorList>
            <person name="Waglechner N."/>
            <person name="Wright G.D."/>
        </authorList>
    </citation>
    <scope>NUCLEOTIDE SEQUENCE [LARGE SCALE GENOMIC DNA]</scope>
    <source>
        <strain evidence="7 8">A82846</strain>
    </source>
</reference>
<dbReference type="InterPro" id="IPR000064">
    <property type="entry name" value="NLP_P60_dom"/>
</dbReference>
<dbReference type="InterPro" id="IPR023346">
    <property type="entry name" value="Lysozyme-like_dom_sf"/>
</dbReference>
<feature type="non-terminal residue" evidence="7">
    <location>
        <position position="403"/>
    </location>
</feature>
<comment type="similarity">
    <text evidence="1">Belongs to the peptidase C40 family.</text>
</comment>
<dbReference type="InterPro" id="IPR043992">
    <property type="entry name" value="SLT_3"/>
</dbReference>
<dbReference type="InterPro" id="IPR051794">
    <property type="entry name" value="PG_Endopeptidase_C40"/>
</dbReference>
<dbReference type="Pfam" id="PF18896">
    <property type="entry name" value="SLT_3"/>
    <property type="match status" value="1"/>
</dbReference>
<comment type="caution">
    <text evidence="7">The sequence shown here is derived from an EMBL/GenBank/DDBJ whole genome shotgun (WGS) entry which is preliminary data.</text>
</comment>
<keyword evidence="2" id="KW-0645">Protease</keyword>
<evidence type="ECO:0000256" key="2">
    <source>
        <dbReference type="ARBA" id="ARBA00022670"/>
    </source>
</evidence>
<dbReference type="SUPFAM" id="SSF53955">
    <property type="entry name" value="Lysozyme-like"/>
    <property type="match status" value="1"/>
</dbReference>
<keyword evidence="3" id="KW-0378">Hydrolase</keyword>
<feature type="region of interest" description="Disordered" evidence="5">
    <location>
        <begin position="134"/>
        <end position="160"/>
    </location>
</feature>
<evidence type="ECO:0000256" key="4">
    <source>
        <dbReference type="ARBA" id="ARBA00022807"/>
    </source>
</evidence>
<dbReference type="GO" id="GO:0008234">
    <property type="term" value="F:cysteine-type peptidase activity"/>
    <property type="evidence" value="ECO:0007669"/>
    <property type="project" value="UniProtKB-KW"/>
</dbReference>